<reference evidence="2 3" key="1">
    <citation type="submission" date="2016-10" db="EMBL/GenBank/DDBJ databases">
        <authorList>
            <person name="de Groot N.N."/>
        </authorList>
    </citation>
    <scope>NUCLEOTIDE SEQUENCE [LARGE SCALE GENOMIC DNA]</scope>
    <source>
        <strain evidence="2 3">EP1-55-1</strain>
    </source>
</reference>
<proteinExistence type="predicted"/>
<dbReference type="RefSeq" id="WP_092913064.1">
    <property type="nucleotide sequence ID" value="NZ_FOXB01000028.1"/>
</dbReference>
<dbReference type="Proteomes" id="UP000199227">
    <property type="component" value="Unassembled WGS sequence"/>
</dbReference>
<dbReference type="AlphaFoldDB" id="A0A1I5RPT8"/>
<keyword evidence="3" id="KW-1185">Reference proteome</keyword>
<feature type="transmembrane region" description="Helical" evidence="1">
    <location>
        <begin position="107"/>
        <end position="125"/>
    </location>
</feature>
<name>A0A1I5RPT8_9BACT</name>
<evidence type="ECO:0000313" key="3">
    <source>
        <dbReference type="Proteomes" id="UP000199227"/>
    </source>
</evidence>
<feature type="transmembrane region" description="Helical" evidence="1">
    <location>
        <begin position="62"/>
        <end position="87"/>
    </location>
</feature>
<evidence type="ECO:0000313" key="2">
    <source>
        <dbReference type="EMBL" id="SFP60574.1"/>
    </source>
</evidence>
<accession>A0A1I5RPT8</accession>
<gene>
    <name evidence="2" type="ORF">SAMN05216234_12814</name>
</gene>
<sequence length="132" mass="15003">MGFFGSLFGAKEIVEDGLKMIDEAFYTDEEKAQDKLVLLEKKSELKIKQLEAYHPYKKTQRFLALSFVFIYLFIMLNGVVGQLYGVVSIDDVKNALKFANEMWLGEIVLIIITFYFGGGAAEGILEKMKGKR</sequence>
<keyword evidence="1" id="KW-1133">Transmembrane helix</keyword>
<keyword evidence="1" id="KW-0472">Membrane</keyword>
<organism evidence="2 3">
    <name type="scientific">Hydrogenimonas thermophila</name>
    <dbReference type="NCBI Taxonomy" id="223786"/>
    <lineage>
        <taxon>Bacteria</taxon>
        <taxon>Pseudomonadati</taxon>
        <taxon>Campylobacterota</taxon>
        <taxon>Epsilonproteobacteria</taxon>
        <taxon>Campylobacterales</taxon>
        <taxon>Hydrogenimonadaceae</taxon>
        <taxon>Hydrogenimonas</taxon>
    </lineage>
</organism>
<evidence type="ECO:0000256" key="1">
    <source>
        <dbReference type="SAM" id="Phobius"/>
    </source>
</evidence>
<protein>
    <recommendedName>
        <fullName evidence="4">Holin of 3TMs, for gene-transfer release</fullName>
    </recommendedName>
</protein>
<dbReference type="STRING" id="223786.SAMN05216234_12814"/>
<evidence type="ECO:0008006" key="4">
    <source>
        <dbReference type="Google" id="ProtNLM"/>
    </source>
</evidence>
<dbReference type="EMBL" id="FOXB01000028">
    <property type="protein sequence ID" value="SFP60574.1"/>
    <property type="molecule type" value="Genomic_DNA"/>
</dbReference>
<dbReference type="OrthoDB" id="5365630at2"/>
<keyword evidence="1" id="KW-0812">Transmembrane</keyword>